<dbReference type="EMBL" id="CAADFS010000030">
    <property type="protein sequence ID" value="VFK46312.1"/>
    <property type="molecule type" value="Genomic_DNA"/>
</dbReference>
<proteinExistence type="predicted"/>
<reference evidence="1" key="1">
    <citation type="submission" date="2019-02" db="EMBL/GenBank/DDBJ databases">
        <authorList>
            <person name="Gruber-Vodicka R. H."/>
            <person name="Seah K. B. B."/>
        </authorList>
    </citation>
    <scope>NUCLEOTIDE SEQUENCE</scope>
    <source>
        <strain evidence="1">BECK_BZ123</strain>
    </source>
</reference>
<accession>A0A450YXP9</accession>
<name>A0A450YXP9_9GAMM</name>
<evidence type="ECO:0000313" key="1">
    <source>
        <dbReference type="EMBL" id="VFK46312.1"/>
    </source>
</evidence>
<organism evidence="1">
    <name type="scientific">Candidatus Kentrum sp. TC</name>
    <dbReference type="NCBI Taxonomy" id="2126339"/>
    <lineage>
        <taxon>Bacteria</taxon>
        <taxon>Pseudomonadati</taxon>
        <taxon>Pseudomonadota</taxon>
        <taxon>Gammaproteobacteria</taxon>
        <taxon>Candidatus Kentrum</taxon>
    </lineage>
</organism>
<gene>
    <name evidence="1" type="ORF">BECKTC1821D_GA0114238_10305</name>
</gene>
<sequence length="99" mass="10987">MKSVVSRQELRQKFPSVTVTCKLKHISPHTLSNPEVQFIELAKAGVCRFSAVTHGASNDSIDFPDHVPVQVVKAPGNFSNFIPEVRFRLIPIRRGFAGT</sequence>
<dbReference type="AlphaFoldDB" id="A0A450YXP9"/>
<protein>
    <submittedName>
        <fullName evidence="1">Uncharacterized protein</fullName>
    </submittedName>
</protein>